<organism evidence="3 4">
    <name type="scientific">Paucilactobacillus vaccinostercus DSM 20634</name>
    <dbReference type="NCBI Taxonomy" id="1423813"/>
    <lineage>
        <taxon>Bacteria</taxon>
        <taxon>Bacillati</taxon>
        <taxon>Bacillota</taxon>
        <taxon>Bacilli</taxon>
        <taxon>Lactobacillales</taxon>
        <taxon>Lactobacillaceae</taxon>
        <taxon>Paucilactobacillus</taxon>
    </lineage>
</organism>
<keyword evidence="1" id="KW-0472">Membrane</keyword>
<dbReference type="EMBL" id="AYYY01000063">
    <property type="protein sequence ID" value="KRM60579.1"/>
    <property type="molecule type" value="Genomic_DNA"/>
</dbReference>
<reference evidence="3 4" key="1">
    <citation type="journal article" date="2015" name="Genome Announc.">
        <title>Expanding the biotechnology potential of lactobacilli through comparative genomics of 213 strains and associated genera.</title>
        <authorList>
            <person name="Sun Z."/>
            <person name="Harris H.M."/>
            <person name="McCann A."/>
            <person name="Guo C."/>
            <person name="Argimon S."/>
            <person name="Zhang W."/>
            <person name="Yang X."/>
            <person name="Jeffery I.B."/>
            <person name="Cooney J.C."/>
            <person name="Kagawa T.F."/>
            <person name="Liu W."/>
            <person name="Song Y."/>
            <person name="Salvetti E."/>
            <person name="Wrobel A."/>
            <person name="Rasinkangas P."/>
            <person name="Parkhill J."/>
            <person name="Rea M.C."/>
            <person name="O'Sullivan O."/>
            <person name="Ritari J."/>
            <person name="Douillard F.P."/>
            <person name="Paul Ross R."/>
            <person name="Yang R."/>
            <person name="Briner A.E."/>
            <person name="Felis G.E."/>
            <person name="de Vos W.M."/>
            <person name="Barrangou R."/>
            <person name="Klaenhammer T.R."/>
            <person name="Caufield P.W."/>
            <person name="Cui Y."/>
            <person name="Zhang H."/>
            <person name="O'Toole P.W."/>
        </authorList>
    </citation>
    <scope>NUCLEOTIDE SEQUENCE [LARGE SCALE GENOMIC DNA]</scope>
    <source>
        <strain evidence="3 4">DSM 20634</strain>
    </source>
</reference>
<name>A0A0R2AC85_9LACO</name>
<dbReference type="STRING" id="1423813.FC26_GL000669"/>
<sequence>MLDKAGAFLIQRVILVKRHELTVILWLAIMTNNWLWTTDLSLLVKWLWLGGCLGVVTWWLARRLELRTRQSVVKLIVLIIINWILILPLGGLGLTSYLLMALPVPELGLQFIYLHRLLLGIIAVLTYLVLLGSWWSVQPMTLHWLQPTKLARASLSRRRSFSIWLMESLGLGLIATGGIFLNNRSGAVILVAAGTLFAANTTSWLLVRYLRIDQVGTLKPCFTGSLAVICLGCTICWMVVQPSFPRSSTIPLIAHRGVDGHNGVQNTLQSLKKTSNRAKRMEMDIQETKDHRFVCLHDPNLAHLAHRNILVKDHRLSRLMQVHVREHGQETKLTSFDAYLKAARRLHVKLIVEIKPQAGVNSRQSAREFVRRYRHAWQTDQFAVHSVDDAIIEELGQHVKHQQLGLIRPFIISRLKTTGVDFYSIDYRAVNRAYVNYLHDHHVKVYAWTVDRPVAAKRMVAAGVDGIITDDTSLVKTHLAHVTNGIMYQAENFLWQII</sequence>
<keyword evidence="1" id="KW-1133">Transmembrane helix</keyword>
<feature type="transmembrane region" description="Helical" evidence="1">
    <location>
        <begin position="161"/>
        <end position="181"/>
    </location>
</feature>
<feature type="transmembrane region" description="Helical" evidence="1">
    <location>
        <begin position="222"/>
        <end position="240"/>
    </location>
</feature>
<feature type="transmembrane region" description="Helical" evidence="1">
    <location>
        <begin position="73"/>
        <end position="100"/>
    </location>
</feature>
<feature type="domain" description="GP-PDE" evidence="2">
    <location>
        <begin position="250"/>
        <end position="479"/>
    </location>
</feature>
<dbReference type="InterPro" id="IPR030395">
    <property type="entry name" value="GP_PDE_dom"/>
</dbReference>
<evidence type="ECO:0000313" key="3">
    <source>
        <dbReference type="EMBL" id="KRM60579.1"/>
    </source>
</evidence>
<dbReference type="PATRIC" id="fig|1423813.3.peg.680"/>
<dbReference type="PANTHER" id="PTHR46211:SF8">
    <property type="entry name" value="PHOSPHODIESTERASE"/>
    <property type="match status" value="1"/>
</dbReference>
<feature type="transmembrane region" description="Helical" evidence="1">
    <location>
        <begin position="21"/>
        <end position="37"/>
    </location>
</feature>
<dbReference type="Gene3D" id="3.20.20.190">
    <property type="entry name" value="Phosphatidylinositol (PI) phosphodiesterase"/>
    <property type="match status" value="1"/>
</dbReference>
<dbReference type="GO" id="GO:0006629">
    <property type="term" value="P:lipid metabolic process"/>
    <property type="evidence" value="ECO:0007669"/>
    <property type="project" value="InterPro"/>
</dbReference>
<gene>
    <name evidence="3" type="ORF">FC26_GL000669</name>
</gene>
<dbReference type="Pfam" id="PF03009">
    <property type="entry name" value="GDPD"/>
    <property type="match status" value="1"/>
</dbReference>
<dbReference type="InterPro" id="IPR017946">
    <property type="entry name" value="PLC-like_Pdiesterase_TIM-brl"/>
</dbReference>
<dbReference type="GO" id="GO:0008081">
    <property type="term" value="F:phosphoric diester hydrolase activity"/>
    <property type="evidence" value="ECO:0007669"/>
    <property type="project" value="InterPro"/>
</dbReference>
<feature type="transmembrane region" description="Helical" evidence="1">
    <location>
        <begin position="187"/>
        <end position="210"/>
    </location>
</feature>
<evidence type="ECO:0000256" key="1">
    <source>
        <dbReference type="SAM" id="Phobius"/>
    </source>
</evidence>
<feature type="transmembrane region" description="Helical" evidence="1">
    <location>
        <begin position="112"/>
        <end position="135"/>
    </location>
</feature>
<keyword evidence="1" id="KW-0812">Transmembrane</keyword>
<proteinExistence type="predicted"/>
<keyword evidence="4" id="KW-1185">Reference proteome</keyword>
<dbReference type="Proteomes" id="UP000051733">
    <property type="component" value="Unassembled WGS sequence"/>
</dbReference>
<protein>
    <submittedName>
        <fullName evidence="3">Glycerophosphoryl diester phosphodiesterase</fullName>
    </submittedName>
</protein>
<dbReference type="PROSITE" id="PS51704">
    <property type="entry name" value="GP_PDE"/>
    <property type="match status" value="1"/>
</dbReference>
<comment type="caution">
    <text evidence="3">The sequence shown here is derived from an EMBL/GenBank/DDBJ whole genome shotgun (WGS) entry which is preliminary data.</text>
</comment>
<evidence type="ECO:0000313" key="4">
    <source>
        <dbReference type="Proteomes" id="UP000051733"/>
    </source>
</evidence>
<feature type="transmembrane region" description="Helical" evidence="1">
    <location>
        <begin position="43"/>
        <end position="61"/>
    </location>
</feature>
<accession>A0A0R2AC85</accession>
<dbReference type="PANTHER" id="PTHR46211">
    <property type="entry name" value="GLYCEROPHOSPHORYL DIESTER PHOSPHODIESTERASE"/>
    <property type="match status" value="1"/>
</dbReference>
<dbReference type="SUPFAM" id="SSF51695">
    <property type="entry name" value="PLC-like phosphodiesterases"/>
    <property type="match status" value="1"/>
</dbReference>
<dbReference type="AlphaFoldDB" id="A0A0R2AC85"/>
<evidence type="ECO:0000259" key="2">
    <source>
        <dbReference type="PROSITE" id="PS51704"/>
    </source>
</evidence>